<feature type="region of interest" description="Disordered" evidence="1">
    <location>
        <begin position="1"/>
        <end position="64"/>
    </location>
</feature>
<protein>
    <submittedName>
        <fullName evidence="2">Uncharacterized protein</fullName>
    </submittedName>
</protein>
<dbReference type="Proteomes" id="UP001085076">
    <property type="component" value="Miscellaneous, Linkage group lg04"/>
</dbReference>
<feature type="compositionally biased region" description="Basic and acidic residues" evidence="1">
    <location>
        <begin position="35"/>
        <end position="53"/>
    </location>
</feature>
<evidence type="ECO:0000313" key="2">
    <source>
        <dbReference type="EMBL" id="KAJ0975334.1"/>
    </source>
</evidence>
<proteinExistence type="predicted"/>
<reference evidence="2" key="1">
    <citation type="submission" date="2021-03" db="EMBL/GenBank/DDBJ databases">
        <authorList>
            <person name="Li Z."/>
            <person name="Yang C."/>
        </authorList>
    </citation>
    <scope>NUCLEOTIDE SEQUENCE</scope>
    <source>
        <strain evidence="2">Dzin_1.0</strain>
        <tissue evidence="2">Leaf</tissue>
    </source>
</reference>
<evidence type="ECO:0000256" key="1">
    <source>
        <dbReference type="SAM" id="MobiDB-lite"/>
    </source>
</evidence>
<dbReference type="EMBL" id="JAGGNH010000004">
    <property type="protein sequence ID" value="KAJ0975334.1"/>
    <property type="molecule type" value="Genomic_DNA"/>
</dbReference>
<reference evidence="2" key="2">
    <citation type="journal article" date="2022" name="Hortic Res">
        <title>The genome of Dioscorea zingiberensis sheds light on the biosynthesis, origin and evolution of the medicinally important diosgenin saponins.</title>
        <authorList>
            <person name="Li Y."/>
            <person name="Tan C."/>
            <person name="Li Z."/>
            <person name="Guo J."/>
            <person name="Li S."/>
            <person name="Chen X."/>
            <person name="Wang C."/>
            <person name="Dai X."/>
            <person name="Yang H."/>
            <person name="Song W."/>
            <person name="Hou L."/>
            <person name="Xu J."/>
            <person name="Tong Z."/>
            <person name="Xu A."/>
            <person name="Yuan X."/>
            <person name="Wang W."/>
            <person name="Yang Q."/>
            <person name="Chen L."/>
            <person name="Sun Z."/>
            <person name="Wang K."/>
            <person name="Pan B."/>
            <person name="Chen J."/>
            <person name="Bao Y."/>
            <person name="Liu F."/>
            <person name="Qi X."/>
            <person name="Gang D.R."/>
            <person name="Wen J."/>
            <person name="Li J."/>
        </authorList>
    </citation>
    <scope>NUCLEOTIDE SEQUENCE</scope>
    <source>
        <strain evidence="2">Dzin_1.0</strain>
    </source>
</reference>
<feature type="compositionally biased region" description="Gly residues" evidence="1">
    <location>
        <begin position="54"/>
        <end position="64"/>
    </location>
</feature>
<dbReference type="AlphaFoldDB" id="A0A9D5HG85"/>
<comment type="caution">
    <text evidence="2">The sequence shown here is derived from an EMBL/GenBank/DDBJ whole genome shotgun (WGS) entry which is preliminary data.</text>
</comment>
<gene>
    <name evidence="2" type="ORF">J5N97_017299</name>
</gene>
<name>A0A9D5HG85_9LILI</name>
<dbReference type="OrthoDB" id="694526at2759"/>
<accession>A0A9D5HG85</accession>
<feature type="region of interest" description="Disordered" evidence="1">
    <location>
        <begin position="164"/>
        <end position="184"/>
    </location>
</feature>
<keyword evidence="3" id="KW-1185">Reference proteome</keyword>
<evidence type="ECO:0000313" key="3">
    <source>
        <dbReference type="Proteomes" id="UP001085076"/>
    </source>
</evidence>
<organism evidence="2 3">
    <name type="scientific">Dioscorea zingiberensis</name>
    <dbReference type="NCBI Taxonomy" id="325984"/>
    <lineage>
        <taxon>Eukaryota</taxon>
        <taxon>Viridiplantae</taxon>
        <taxon>Streptophyta</taxon>
        <taxon>Embryophyta</taxon>
        <taxon>Tracheophyta</taxon>
        <taxon>Spermatophyta</taxon>
        <taxon>Magnoliopsida</taxon>
        <taxon>Liliopsida</taxon>
        <taxon>Dioscoreales</taxon>
        <taxon>Dioscoreaceae</taxon>
        <taxon>Dioscorea</taxon>
    </lineage>
</organism>
<sequence length="349" mass="39319">MQVGYSCGSNRGRGRGPAYNFRRPEENIQVNTWRSEAEDGQRTQHHDWEDGHNGGRGGGTGGRGALYRDQQNATYEADYVNLERGVNENQSNLASPTAQCSPGDTLPLALWQPQMTVGESSKHGPPDILRPQLMDDRDMEVREEDSEPLMDVMAPPQLLTSWQKRDDTRNPMNPPAPDHVSSPDAHDRLVDRVSLALRSKDHEIPPGNDFMDTRGQDTEPYPITIDFEVITLALIQLVEQYAYNIDSEYVKWTIGYTMQLPASNEISFTLGNAIPLCDPVGNRLPKGEIYDMIEQLVRLNGEKYNDGVVKDVFIRIYYESKESLKSLDFPNISNMIGRICNVMDSEIVT</sequence>